<accession>A0ABD3MK49</accession>
<gene>
    <name evidence="2" type="ORF">ACHAWU_003358</name>
</gene>
<keyword evidence="1" id="KW-0472">Membrane</keyword>
<dbReference type="AlphaFoldDB" id="A0ABD3MK49"/>
<protein>
    <submittedName>
        <fullName evidence="2">Uncharacterized protein</fullName>
    </submittedName>
</protein>
<evidence type="ECO:0000313" key="3">
    <source>
        <dbReference type="Proteomes" id="UP001530293"/>
    </source>
</evidence>
<keyword evidence="1" id="KW-0812">Transmembrane</keyword>
<evidence type="ECO:0000256" key="1">
    <source>
        <dbReference type="SAM" id="Phobius"/>
    </source>
</evidence>
<dbReference type="EMBL" id="JALLBG020000110">
    <property type="protein sequence ID" value="KAL3763892.1"/>
    <property type="molecule type" value="Genomic_DNA"/>
</dbReference>
<evidence type="ECO:0000313" key="2">
    <source>
        <dbReference type="EMBL" id="KAL3763892.1"/>
    </source>
</evidence>
<name>A0ABD3MK49_9STRA</name>
<feature type="transmembrane region" description="Helical" evidence="1">
    <location>
        <begin position="12"/>
        <end position="33"/>
    </location>
</feature>
<comment type="caution">
    <text evidence="2">The sequence shown here is derived from an EMBL/GenBank/DDBJ whole genome shotgun (WGS) entry which is preliminary data.</text>
</comment>
<keyword evidence="3" id="KW-1185">Reference proteome</keyword>
<proteinExistence type="predicted"/>
<dbReference type="Proteomes" id="UP001530293">
    <property type="component" value="Unassembled WGS sequence"/>
</dbReference>
<organism evidence="2 3">
    <name type="scientific">Discostella pseudostelligera</name>
    <dbReference type="NCBI Taxonomy" id="259834"/>
    <lineage>
        <taxon>Eukaryota</taxon>
        <taxon>Sar</taxon>
        <taxon>Stramenopiles</taxon>
        <taxon>Ochrophyta</taxon>
        <taxon>Bacillariophyta</taxon>
        <taxon>Coscinodiscophyceae</taxon>
        <taxon>Thalassiosirophycidae</taxon>
        <taxon>Stephanodiscales</taxon>
        <taxon>Stephanodiscaceae</taxon>
        <taxon>Discostella</taxon>
    </lineage>
</organism>
<keyword evidence="1" id="KW-1133">Transmembrane helix</keyword>
<sequence>MVGSLRTGDNPIYWDAYSNCVLVFTITVGVWLASTILARYEVSSNEAAALNTRDNKDDGSPYDWTDVDKDGFASDLRQLVIDHFSKLAKENGTISSAIICARKVDFPTRNPNPRMAIDRQLLA</sequence>
<reference evidence="2 3" key="1">
    <citation type="submission" date="2024-10" db="EMBL/GenBank/DDBJ databases">
        <title>Updated reference genomes for cyclostephanoid diatoms.</title>
        <authorList>
            <person name="Roberts W.R."/>
            <person name="Alverson A.J."/>
        </authorList>
    </citation>
    <scope>NUCLEOTIDE SEQUENCE [LARGE SCALE GENOMIC DNA]</scope>
    <source>
        <strain evidence="2 3">AJA232-27</strain>
    </source>
</reference>